<dbReference type="AlphaFoldDB" id="A0A8W8NYP2"/>
<protein>
    <recommendedName>
        <fullName evidence="4">MADF domain-containing protein</fullName>
    </recommendedName>
</protein>
<dbReference type="EnsemblMetazoa" id="G8661.1">
    <property type="protein sequence ID" value="G8661.1:cds"/>
    <property type="gene ID" value="G8661"/>
</dbReference>
<feature type="region of interest" description="Disordered" evidence="1">
    <location>
        <begin position="192"/>
        <end position="214"/>
    </location>
</feature>
<evidence type="ECO:0000313" key="3">
    <source>
        <dbReference type="Proteomes" id="UP000005408"/>
    </source>
</evidence>
<feature type="region of interest" description="Disordered" evidence="1">
    <location>
        <begin position="95"/>
        <end position="131"/>
    </location>
</feature>
<organism evidence="2 3">
    <name type="scientific">Magallana gigas</name>
    <name type="common">Pacific oyster</name>
    <name type="synonym">Crassostrea gigas</name>
    <dbReference type="NCBI Taxonomy" id="29159"/>
    <lineage>
        <taxon>Eukaryota</taxon>
        <taxon>Metazoa</taxon>
        <taxon>Spiralia</taxon>
        <taxon>Lophotrochozoa</taxon>
        <taxon>Mollusca</taxon>
        <taxon>Bivalvia</taxon>
        <taxon>Autobranchia</taxon>
        <taxon>Pteriomorphia</taxon>
        <taxon>Ostreida</taxon>
        <taxon>Ostreoidea</taxon>
        <taxon>Ostreidae</taxon>
        <taxon>Magallana</taxon>
    </lineage>
</organism>
<dbReference type="PANTHER" id="PTHR21505">
    <property type="entry name" value="MADF DOMAIN-CONTAINING PROTEIN-RELATED"/>
    <property type="match status" value="1"/>
</dbReference>
<dbReference type="PANTHER" id="PTHR21505:SF12">
    <property type="entry name" value="MADF DOMAIN-CONTAINING PROTEIN-RELATED"/>
    <property type="match status" value="1"/>
</dbReference>
<accession>A0A8W8NYP2</accession>
<name>A0A8W8NYP2_MAGGI</name>
<feature type="compositionally biased region" description="Acidic residues" evidence="1">
    <location>
        <begin position="102"/>
        <end position="113"/>
    </location>
</feature>
<keyword evidence="3" id="KW-1185">Reference proteome</keyword>
<proteinExistence type="predicted"/>
<evidence type="ECO:0008006" key="4">
    <source>
        <dbReference type="Google" id="ProtNLM"/>
    </source>
</evidence>
<evidence type="ECO:0000256" key="1">
    <source>
        <dbReference type="SAM" id="MobiDB-lite"/>
    </source>
</evidence>
<reference evidence="2" key="1">
    <citation type="submission" date="2022-08" db="UniProtKB">
        <authorList>
            <consortium name="EnsemblMetazoa"/>
        </authorList>
    </citation>
    <scope>IDENTIFICATION</scope>
    <source>
        <strain evidence="2">05x7-T-G4-1.051#20</strain>
    </source>
</reference>
<dbReference type="Proteomes" id="UP000005408">
    <property type="component" value="Unassembled WGS sequence"/>
</dbReference>
<sequence length="214" mass="24352">MFYHLHIPRRRVGKKPFGQLIVEKLKEDYEGLECNVNQIQAKISYLRGYYSKELAKINKSRKSGAGSDEVYSSSLIHFKSLDTFLKTQIVPRGSQSNLDSLTMDDDGDIDGESMDTVSETSQEEIKQDEDAHYGNYIAGALREMDDPTKSLVKLKFQTILYKAQYGALQDQSQRPMNLMPQHQGPYQTPYHMSQTISQQSMSPPMSHQMSSGQQ</sequence>
<evidence type="ECO:0000313" key="2">
    <source>
        <dbReference type="EnsemblMetazoa" id="G8661.1:cds"/>
    </source>
</evidence>